<name>A0AAU3GKW0_9ACTN</name>
<sequence>MSEQRAGKTRTSRSTRTSATKEHLGGAEKAAEHACQSLRRLIGHKPEGVSAISRTDDGWHIDVDVLELPRIPDTTSLLATYEVDIDEDGSLLQYRRVRRYRRGQADT</sequence>
<dbReference type="AlphaFoldDB" id="A0AAU3GKW0"/>
<dbReference type="PIRSF" id="PIRSF028743">
    <property type="entry name" value="GvpO_protein"/>
    <property type="match status" value="1"/>
</dbReference>
<evidence type="ECO:0000313" key="2">
    <source>
        <dbReference type="EMBL" id="WTY93594.1"/>
    </source>
</evidence>
<feature type="region of interest" description="Disordered" evidence="1">
    <location>
        <begin position="1"/>
        <end position="32"/>
    </location>
</feature>
<dbReference type="GO" id="GO:0031412">
    <property type="term" value="P:gas vesicle organization"/>
    <property type="evidence" value="ECO:0007669"/>
    <property type="project" value="InterPro"/>
</dbReference>
<feature type="compositionally biased region" description="Basic and acidic residues" evidence="1">
    <location>
        <begin position="19"/>
        <end position="32"/>
    </location>
</feature>
<evidence type="ECO:0000256" key="1">
    <source>
        <dbReference type="SAM" id="MobiDB-lite"/>
    </source>
</evidence>
<gene>
    <name evidence="2" type="ORF">OG626_01190</name>
</gene>
<dbReference type="EMBL" id="CP109535">
    <property type="protein sequence ID" value="WTY93594.1"/>
    <property type="molecule type" value="Genomic_DNA"/>
</dbReference>
<proteinExistence type="predicted"/>
<accession>A0AAU3GKW0</accession>
<dbReference type="Pfam" id="PF05800">
    <property type="entry name" value="GvpO"/>
    <property type="match status" value="1"/>
</dbReference>
<dbReference type="InterPro" id="IPR008634">
    <property type="entry name" value="Gas-vesicle_GvpO"/>
</dbReference>
<protein>
    <submittedName>
        <fullName evidence="2">Gas vesicle protein</fullName>
    </submittedName>
</protein>
<organism evidence="2">
    <name type="scientific">Streptomyces sp. NBC_01401</name>
    <dbReference type="NCBI Taxonomy" id="2903854"/>
    <lineage>
        <taxon>Bacteria</taxon>
        <taxon>Bacillati</taxon>
        <taxon>Actinomycetota</taxon>
        <taxon>Actinomycetes</taxon>
        <taxon>Kitasatosporales</taxon>
        <taxon>Streptomycetaceae</taxon>
        <taxon>Streptomyces</taxon>
    </lineage>
</organism>
<reference evidence="2" key="1">
    <citation type="submission" date="2022-10" db="EMBL/GenBank/DDBJ databases">
        <title>The complete genomes of actinobacterial strains from the NBC collection.</title>
        <authorList>
            <person name="Joergensen T.S."/>
            <person name="Alvarez Arevalo M."/>
            <person name="Sterndorff E.B."/>
            <person name="Faurdal D."/>
            <person name="Vuksanovic O."/>
            <person name="Mourched A.-S."/>
            <person name="Charusanti P."/>
            <person name="Shaw S."/>
            <person name="Blin K."/>
            <person name="Weber T."/>
        </authorList>
    </citation>
    <scope>NUCLEOTIDE SEQUENCE</scope>
    <source>
        <strain evidence="2">NBC_01401</strain>
    </source>
</reference>